<feature type="compositionally biased region" description="Acidic residues" evidence="1">
    <location>
        <begin position="109"/>
        <end position="134"/>
    </location>
</feature>
<proteinExistence type="predicted"/>
<gene>
    <name evidence="2" type="ORF">SLS63_008532</name>
</gene>
<feature type="region of interest" description="Disordered" evidence="1">
    <location>
        <begin position="109"/>
        <end position="156"/>
    </location>
</feature>
<evidence type="ECO:0000313" key="2">
    <source>
        <dbReference type="EMBL" id="KAK7724695.1"/>
    </source>
</evidence>
<accession>A0ABR1P298</accession>
<comment type="caution">
    <text evidence="2">The sequence shown here is derived from an EMBL/GenBank/DDBJ whole genome shotgun (WGS) entry which is preliminary data.</text>
</comment>
<protein>
    <recommendedName>
        <fullName evidence="4">Protein kinase domain-containing protein</fullName>
    </recommendedName>
</protein>
<name>A0ABR1P298_DIAER</name>
<evidence type="ECO:0000313" key="3">
    <source>
        <dbReference type="Proteomes" id="UP001430848"/>
    </source>
</evidence>
<sequence length="221" mass="24659">MPQEDNIVPCPADLLQRPETRRYFEVRGTLVELVDGYELSELHASPVAPSDPARWQDIVQAAMDGAHEINRCGVRMGDCSMYNVVVDRVSHQPFIVDLAQCGFIEEMYEEEHEEEGESSSGEEEEAAQDGEESSGGDHQGSESGDEGSQVGDWDPDPEVRYWNFVRSCDNPGAIGAVMMGRLMREKGLAITPRWPDYVAIIADIRRKREQQESSEGSHRGS</sequence>
<dbReference type="Proteomes" id="UP001430848">
    <property type="component" value="Unassembled WGS sequence"/>
</dbReference>
<organism evidence="2 3">
    <name type="scientific">Diaporthe eres</name>
    <name type="common">Phomopsis oblonga</name>
    <dbReference type="NCBI Taxonomy" id="83184"/>
    <lineage>
        <taxon>Eukaryota</taxon>
        <taxon>Fungi</taxon>
        <taxon>Dikarya</taxon>
        <taxon>Ascomycota</taxon>
        <taxon>Pezizomycotina</taxon>
        <taxon>Sordariomycetes</taxon>
        <taxon>Sordariomycetidae</taxon>
        <taxon>Diaporthales</taxon>
        <taxon>Diaporthaceae</taxon>
        <taxon>Diaporthe</taxon>
        <taxon>Diaporthe eres species complex</taxon>
    </lineage>
</organism>
<evidence type="ECO:0000256" key="1">
    <source>
        <dbReference type="SAM" id="MobiDB-lite"/>
    </source>
</evidence>
<evidence type="ECO:0008006" key="4">
    <source>
        <dbReference type="Google" id="ProtNLM"/>
    </source>
</evidence>
<reference evidence="2 3" key="1">
    <citation type="submission" date="2024-02" db="EMBL/GenBank/DDBJ databases">
        <title>De novo assembly and annotation of 12 fungi associated with fruit tree decline syndrome in Ontario, Canada.</title>
        <authorList>
            <person name="Sulman M."/>
            <person name="Ellouze W."/>
            <person name="Ilyukhin E."/>
        </authorList>
    </citation>
    <scope>NUCLEOTIDE SEQUENCE [LARGE SCALE GENOMIC DNA]</scope>
    <source>
        <strain evidence="2 3">M169</strain>
    </source>
</reference>
<dbReference type="EMBL" id="JAKNSF020000055">
    <property type="protein sequence ID" value="KAK7724695.1"/>
    <property type="molecule type" value="Genomic_DNA"/>
</dbReference>
<keyword evidence="3" id="KW-1185">Reference proteome</keyword>